<dbReference type="OrthoDB" id="9932926at2759"/>
<sequence length="153" mass="17321">MVIKVYVSGISASKEVKKKQQRALMILQSIKVPFKSIDITEPGQEEARDFMREHCKKTDAGGCTPPPHFFSGNDYLGDYDDFDQATEEDKLITFLKLDPAEYNLNGSVSIFEKEEADEKDKEDVKEDEAEEEKKDEKGDEEMDGEEAAKQASD</sequence>
<feature type="non-terminal residue" evidence="3">
    <location>
        <position position="153"/>
    </location>
</feature>
<evidence type="ECO:0007829" key="6">
    <source>
        <dbReference type="PeptideAtlas" id="B7PZP2"/>
    </source>
</evidence>
<evidence type="ECO:0000256" key="2">
    <source>
        <dbReference type="SAM" id="MobiDB-lite"/>
    </source>
</evidence>
<protein>
    <submittedName>
        <fullName evidence="3 4">Uncharacterized protein</fullName>
    </submittedName>
</protein>
<feature type="region of interest" description="Disordered" evidence="2">
    <location>
        <begin position="107"/>
        <end position="153"/>
    </location>
</feature>
<dbReference type="PROSITE" id="PS51354">
    <property type="entry name" value="GLUTAREDOXIN_2"/>
    <property type="match status" value="1"/>
</dbReference>
<dbReference type="PaxDb" id="6945-B7PZP2"/>
<dbReference type="HOGENOM" id="CLU_084862_1_1_1"/>
<keyword evidence="6" id="KW-1267">Proteomics identification</keyword>
<dbReference type="Proteomes" id="UP000001555">
    <property type="component" value="Unassembled WGS sequence"/>
</dbReference>
<dbReference type="STRING" id="6945.B7PZP2"/>
<evidence type="ECO:0000313" key="4">
    <source>
        <dbReference type="EnsemblMetazoa" id="ISCW020127-PA"/>
    </source>
</evidence>
<dbReference type="InParanoid" id="B7PZP2"/>
<evidence type="ECO:0000313" key="3">
    <source>
        <dbReference type="EMBL" id="EEC12064.1"/>
    </source>
</evidence>
<organism>
    <name type="scientific">Ixodes scapularis</name>
    <name type="common">Black-legged tick</name>
    <name type="synonym">Deer tick</name>
    <dbReference type="NCBI Taxonomy" id="6945"/>
    <lineage>
        <taxon>Eukaryota</taxon>
        <taxon>Metazoa</taxon>
        <taxon>Ecdysozoa</taxon>
        <taxon>Arthropoda</taxon>
        <taxon>Chelicerata</taxon>
        <taxon>Arachnida</taxon>
        <taxon>Acari</taxon>
        <taxon>Parasitiformes</taxon>
        <taxon>Ixodida</taxon>
        <taxon>Ixodoidea</taxon>
        <taxon>Ixodidae</taxon>
        <taxon>Ixodinae</taxon>
        <taxon>Ixodes</taxon>
    </lineage>
</organism>
<dbReference type="EnsemblMetazoa" id="ISCW020127-RA">
    <property type="protein sequence ID" value="ISCW020127-PA"/>
    <property type="gene ID" value="ISCW020127"/>
</dbReference>
<dbReference type="InterPro" id="IPR051033">
    <property type="entry name" value="SH3BGR"/>
</dbReference>
<dbReference type="EMBL" id="ABJB010568365">
    <property type="status" value="NOT_ANNOTATED_CDS"/>
    <property type="molecule type" value="Genomic_DNA"/>
</dbReference>
<dbReference type="GO" id="GO:0005737">
    <property type="term" value="C:cytoplasm"/>
    <property type="evidence" value="ECO:0000318"/>
    <property type="project" value="GO_Central"/>
</dbReference>
<dbReference type="Gene3D" id="3.40.30.10">
    <property type="entry name" value="Glutaredoxin"/>
    <property type="match status" value="1"/>
</dbReference>
<dbReference type="VEuPathDB" id="VectorBase:ISCW020127"/>
<dbReference type="InterPro" id="IPR006993">
    <property type="entry name" value="Glut_rich_SH3-bd"/>
</dbReference>
<gene>
    <name evidence="3" type="ORF">IscW_ISCW020127</name>
</gene>
<dbReference type="AlphaFoldDB" id="B7PZP2"/>
<reference evidence="4" key="2">
    <citation type="submission" date="2020-05" db="UniProtKB">
        <authorList>
            <consortium name="EnsemblMetazoa"/>
        </authorList>
    </citation>
    <scope>IDENTIFICATION</scope>
    <source>
        <strain evidence="4">wikel</strain>
    </source>
</reference>
<comment type="similarity">
    <text evidence="1">Belongs to the SH3BGR family.</text>
</comment>
<keyword evidence="5" id="KW-1185">Reference proteome</keyword>
<reference evidence="3 5" key="1">
    <citation type="submission" date="2008-03" db="EMBL/GenBank/DDBJ databases">
        <title>Annotation of Ixodes scapularis.</title>
        <authorList>
            <consortium name="Ixodes scapularis Genome Project Consortium"/>
            <person name="Caler E."/>
            <person name="Hannick L.I."/>
            <person name="Bidwell S."/>
            <person name="Joardar V."/>
            <person name="Thiagarajan M."/>
            <person name="Amedeo P."/>
            <person name="Galinsky K.J."/>
            <person name="Schobel S."/>
            <person name="Inman J."/>
            <person name="Hostetler J."/>
            <person name="Miller J."/>
            <person name="Hammond M."/>
            <person name="Megy K."/>
            <person name="Lawson D."/>
            <person name="Kodira C."/>
            <person name="Sutton G."/>
            <person name="Meyer J."/>
            <person name="Hill C.A."/>
            <person name="Birren B."/>
            <person name="Nene V."/>
            <person name="Collins F."/>
            <person name="Alarcon-Chaidez F."/>
            <person name="Wikel S."/>
            <person name="Strausberg R."/>
        </authorList>
    </citation>
    <scope>NUCLEOTIDE SEQUENCE [LARGE SCALE GENOMIC DNA]</scope>
    <source>
        <strain evidence="5">Wikel</strain>
        <strain evidence="3">Wikel colony</strain>
    </source>
</reference>
<dbReference type="FunCoup" id="B7PZP2">
    <property type="interactions" value="296"/>
</dbReference>
<evidence type="ECO:0000256" key="1">
    <source>
        <dbReference type="ARBA" id="ARBA00007764"/>
    </source>
</evidence>
<dbReference type="EMBL" id="DS826964">
    <property type="protein sequence ID" value="EEC12064.1"/>
    <property type="molecule type" value="Genomic_DNA"/>
</dbReference>
<proteinExistence type="evidence at protein level"/>
<accession>B7PZP2</accession>
<dbReference type="InterPro" id="IPR036249">
    <property type="entry name" value="Thioredoxin-like_sf"/>
</dbReference>
<name>B7PZP2_IXOSC</name>
<dbReference type="PANTHER" id="PTHR12232">
    <property type="entry name" value="SH3 DOMAIN-BINDING GLUTAMIC ACID-RICH-LIKE PROTEIN"/>
    <property type="match status" value="1"/>
</dbReference>
<dbReference type="SUPFAM" id="SSF52833">
    <property type="entry name" value="Thioredoxin-like"/>
    <property type="match status" value="1"/>
</dbReference>
<dbReference type="Pfam" id="PF04908">
    <property type="entry name" value="SH3BGR"/>
    <property type="match status" value="1"/>
</dbReference>
<dbReference type="VEuPathDB" id="VectorBase:ISCI020127"/>
<dbReference type="VEuPathDB" id="VectorBase:ISCP_031372"/>
<dbReference type="PANTHER" id="PTHR12232:SF15">
    <property type="entry name" value="SH3 DOMAIN-BINDING GLUTAMIC ACID-RICH PROTEIN HOMOLOG"/>
    <property type="match status" value="1"/>
</dbReference>
<evidence type="ECO:0000313" key="5">
    <source>
        <dbReference type="Proteomes" id="UP000001555"/>
    </source>
</evidence>
<feature type="compositionally biased region" description="Basic and acidic residues" evidence="2">
    <location>
        <begin position="111"/>
        <end position="124"/>
    </location>
</feature>